<dbReference type="SUPFAM" id="SSF46689">
    <property type="entry name" value="Homeodomain-like"/>
    <property type="match status" value="1"/>
</dbReference>
<keyword evidence="1" id="KW-0805">Transcription regulation</keyword>
<evidence type="ECO:0000256" key="3">
    <source>
        <dbReference type="ARBA" id="ARBA00023163"/>
    </source>
</evidence>
<dbReference type="EMBL" id="BMJC01000006">
    <property type="protein sequence ID" value="GGB20394.1"/>
    <property type="molecule type" value="Genomic_DNA"/>
</dbReference>
<dbReference type="PANTHER" id="PTHR43280:SF32">
    <property type="entry name" value="TRANSCRIPTIONAL REGULATORY PROTEIN"/>
    <property type="match status" value="1"/>
</dbReference>
<evidence type="ECO:0000313" key="5">
    <source>
        <dbReference type="EMBL" id="GGB20394.1"/>
    </source>
</evidence>
<dbReference type="GO" id="GO:0003700">
    <property type="term" value="F:DNA-binding transcription factor activity"/>
    <property type="evidence" value="ECO:0007669"/>
    <property type="project" value="InterPro"/>
</dbReference>
<dbReference type="GO" id="GO:0043565">
    <property type="term" value="F:sequence-specific DNA binding"/>
    <property type="evidence" value="ECO:0007669"/>
    <property type="project" value="InterPro"/>
</dbReference>
<dbReference type="PANTHER" id="PTHR43280">
    <property type="entry name" value="ARAC-FAMILY TRANSCRIPTIONAL REGULATOR"/>
    <property type="match status" value="1"/>
</dbReference>
<evidence type="ECO:0000256" key="1">
    <source>
        <dbReference type="ARBA" id="ARBA00023015"/>
    </source>
</evidence>
<evidence type="ECO:0000259" key="4">
    <source>
        <dbReference type="PROSITE" id="PS01124"/>
    </source>
</evidence>
<reference evidence="5" key="1">
    <citation type="journal article" date="2014" name="Int. J. Syst. Evol. Microbiol.">
        <title>Complete genome sequence of Corynebacterium casei LMG S-19264T (=DSM 44701T), isolated from a smear-ripened cheese.</title>
        <authorList>
            <consortium name="US DOE Joint Genome Institute (JGI-PGF)"/>
            <person name="Walter F."/>
            <person name="Albersmeier A."/>
            <person name="Kalinowski J."/>
            <person name="Ruckert C."/>
        </authorList>
    </citation>
    <scope>NUCLEOTIDE SEQUENCE</scope>
    <source>
        <strain evidence="5">CGMCC 1.15448</strain>
    </source>
</reference>
<reference evidence="5" key="2">
    <citation type="submission" date="2020-09" db="EMBL/GenBank/DDBJ databases">
        <authorList>
            <person name="Sun Q."/>
            <person name="Zhou Y."/>
        </authorList>
    </citation>
    <scope>NUCLEOTIDE SEQUENCE</scope>
    <source>
        <strain evidence="5">CGMCC 1.15448</strain>
    </source>
</reference>
<protein>
    <submittedName>
        <fullName evidence="5">Transcriptional regulator</fullName>
    </submittedName>
</protein>
<dbReference type="Proteomes" id="UP000607559">
    <property type="component" value="Unassembled WGS sequence"/>
</dbReference>
<sequence length="290" mass="33582">MTSSATALQSEEKDTPLKIQTLQELYEQRAGGQEMPHRHQDTEILWIRNGKGSLEIDLKKYNMGSNTLYCISPGQLHQLEPGEQAEGYLISFPEYLVNSSGDEMELVYRFNLFHLLTTSPGISMQPELADEMDEIVRRLYKETHHGNVLSREIIRRYTSIFLIYIARQLDGAMQLSLQSRNVKLVRSFIELLEKNYMNWKLVKNYAGELSVTANYLNEVVKKISGFSAGYHIRRRVVLEAKRRAVYSNDSMKQIAHWLGFEDTAHFSKFFKAVYGKNFSDFKKENYSPIS</sequence>
<dbReference type="SMART" id="SM00342">
    <property type="entry name" value="HTH_ARAC"/>
    <property type="match status" value="1"/>
</dbReference>
<accession>A0A8J2XVQ9</accession>
<evidence type="ECO:0000313" key="6">
    <source>
        <dbReference type="Proteomes" id="UP000607559"/>
    </source>
</evidence>
<dbReference type="Gene3D" id="2.60.120.10">
    <property type="entry name" value="Jelly Rolls"/>
    <property type="match status" value="1"/>
</dbReference>
<dbReference type="InterPro" id="IPR037923">
    <property type="entry name" value="HTH-like"/>
</dbReference>
<dbReference type="InterPro" id="IPR014710">
    <property type="entry name" value="RmlC-like_jellyroll"/>
</dbReference>
<dbReference type="Gene3D" id="1.10.10.60">
    <property type="entry name" value="Homeodomain-like"/>
    <property type="match status" value="1"/>
</dbReference>
<feature type="domain" description="HTH araC/xylS-type" evidence="4">
    <location>
        <begin position="186"/>
        <end position="284"/>
    </location>
</feature>
<evidence type="ECO:0000256" key="2">
    <source>
        <dbReference type="ARBA" id="ARBA00023125"/>
    </source>
</evidence>
<dbReference type="SUPFAM" id="SSF51215">
    <property type="entry name" value="Regulatory protein AraC"/>
    <property type="match status" value="1"/>
</dbReference>
<comment type="caution">
    <text evidence="5">The sequence shown here is derived from an EMBL/GenBank/DDBJ whole genome shotgun (WGS) entry which is preliminary data.</text>
</comment>
<keyword evidence="3" id="KW-0804">Transcription</keyword>
<gene>
    <name evidence="5" type="ORF">GCM10011511_50150</name>
</gene>
<keyword evidence="6" id="KW-1185">Reference proteome</keyword>
<dbReference type="InterPro" id="IPR003313">
    <property type="entry name" value="AraC-bd"/>
</dbReference>
<dbReference type="Pfam" id="PF02311">
    <property type="entry name" value="AraC_binding"/>
    <property type="match status" value="1"/>
</dbReference>
<organism evidence="5 6">
    <name type="scientific">Puia dinghuensis</name>
    <dbReference type="NCBI Taxonomy" id="1792502"/>
    <lineage>
        <taxon>Bacteria</taxon>
        <taxon>Pseudomonadati</taxon>
        <taxon>Bacteroidota</taxon>
        <taxon>Chitinophagia</taxon>
        <taxon>Chitinophagales</taxon>
        <taxon>Chitinophagaceae</taxon>
        <taxon>Puia</taxon>
    </lineage>
</organism>
<dbReference type="AlphaFoldDB" id="A0A8J2XVQ9"/>
<dbReference type="InterPro" id="IPR018060">
    <property type="entry name" value="HTH_AraC"/>
</dbReference>
<dbReference type="PROSITE" id="PS01124">
    <property type="entry name" value="HTH_ARAC_FAMILY_2"/>
    <property type="match status" value="1"/>
</dbReference>
<dbReference type="InterPro" id="IPR009057">
    <property type="entry name" value="Homeodomain-like_sf"/>
</dbReference>
<proteinExistence type="predicted"/>
<name>A0A8J2XVQ9_9BACT</name>
<dbReference type="Pfam" id="PF12833">
    <property type="entry name" value="HTH_18"/>
    <property type="match status" value="1"/>
</dbReference>
<keyword evidence="2" id="KW-0238">DNA-binding</keyword>